<dbReference type="PROSITE" id="PS50082">
    <property type="entry name" value="WD_REPEATS_2"/>
    <property type="match status" value="1"/>
</dbReference>
<sequence>MPLKRKSKISIDQMLRDDISGKNSKKVTQVEKILRSETRGLSNNEIKFTKCNESLDASTLVDSSKVVVLEPEFNTGIDCYVGTATGMLKVVDFKSKKITNITSEVSSLKPKDEEILHVTFSDSSQTEILVCRADRQLKLYNALTSTYSDMFKIPDGKGKIVGLQVTNNTNIITAAESGDLRIWNAAGEMLSSEKWSAGDNLLTMRLAPTGDIVATGGKENLLKLWDIRSEKPTFTAKNVAPDSLELRVPIWDTNVRFFNDGRYIVTTTGQHQIRVYDPRVQRRPIRDFEWLDEPIQALSNCCRDNFVLVGNSRGELGLIDLRTKISLAQKYRGFAGSLRCIDAHPTEPIFASCGIDRFVVVHDLNTRKILKKVYCKAQLNAVLISRNNSLVKQETKEEEFEDDNIE</sequence>
<accession>A0AAD4N444</accession>
<dbReference type="PANTHER" id="PTHR16038:SF4">
    <property type="entry name" value="WD REPEAT-CONTAINING PROTEIN 74"/>
    <property type="match status" value="1"/>
</dbReference>
<gene>
    <name evidence="2" type="ORF">DdX_08242</name>
</gene>
<dbReference type="InterPro" id="IPR015943">
    <property type="entry name" value="WD40/YVTN_repeat-like_dom_sf"/>
</dbReference>
<evidence type="ECO:0000256" key="1">
    <source>
        <dbReference type="PROSITE-ProRule" id="PRU00221"/>
    </source>
</evidence>
<dbReference type="InterPro" id="IPR037379">
    <property type="entry name" value="WDR74/Nsa1"/>
</dbReference>
<proteinExistence type="predicted"/>
<dbReference type="InterPro" id="IPR001680">
    <property type="entry name" value="WD40_rpt"/>
</dbReference>
<dbReference type="EMBL" id="JAKKPZ010000012">
    <property type="protein sequence ID" value="KAI1714967.1"/>
    <property type="molecule type" value="Genomic_DNA"/>
</dbReference>
<dbReference type="GO" id="GO:0005730">
    <property type="term" value="C:nucleolus"/>
    <property type="evidence" value="ECO:0007669"/>
    <property type="project" value="InterPro"/>
</dbReference>
<dbReference type="Proteomes" id="UP001201812">
    <property type="component" value="Unassembled WGS sequence"/>
</dbReference>
<name>A0AAD4N444_9BILA</name>
<protein>
    <submittedName>
        <fullName evidence="2">WD repeat-containing protein 74</fullName>
    </submittedName>
</protein>
<evidence type="ECO:0000313" key="3">
    <source>
        <dbReference type="Proteomes" id="UP001201812"/>
    </source>
</evidence>
<evidence type="ECO:0000313" key="2">
    <source>
        <dbReference type="EMBL" id="KAI1714967.1"/>
    </source>
</evidence>
<dbReference type="AlphaFoldDB" id="A0AAD4N444"/>
<dbReference type="Pfam" id="PF00400">
    <property type="entry name" value="WD40"/>
    <property type="match status" value="1"/>
</dbReference>
<dbReference type="SMART" id="SM00320">
    <property type="entry name" value="WD40"/>
    <property type="match status" value="5"/>
</dbReference>
<dbReference type="SUPFAM" id="SSF50978">
    <property type="entry name" value="WD40 repeat-like"/>
    <property type="match status" value="1"/>
</dbReference>
<feature type="repeat" description="WD" evidence="1">
    <location>
        <begin position="201"/>
        <end position="235"/>
    </location>
</feature>
<dbReference type="Gene3D" id="2.130.10.10">
    <property type="entry name" value="YVTN repeat-like/Quinoprotein amine dehydrogenase"/>
    <property type="match status" value="2"/>
</dbReference>
<keyword evidence="3" id="KW-1185">Reference proteome</keyword>
<dbReference type="GO" id="GO:0042273">
    <property type="term" value="P:ribosomal large subunit biogenesis"/>
    <property type="evidence" value="ECO:0007669"/>
    <property type="project" value="InterPro"/>
</dbReference>
<dbReference type="PANTHER" id="PTHR16038">
    <property type="entry name" value="NOP SEVEN ASSOCIATED PROTEIN 1"/>
    <property type="match status" value="1"/>
</dbReference>
<organism evidence="2 3">
    <name type="scientific">Ditylenchus destructor</name>
    <dbReference type="NCBI Taxonomy" id="166010"/>
    <lineage>
        <taxon>Eukaryota</taxon>
        <taxon>Metazoa</taxon>
        <taxon>Ecdysozoa</taxon>
        <taxon>Nematoda</taxon>
        <taxon>Chromadorea</taxon>
        <taxon>Rhabditida</taxon>
        <taxon>Tylenchina</taxon>
        <taxon>Tylenchomorpha</taxon>
        <taxon>Sphaerularioidea</taxon>
        <taxon>Anguinidae</taxon>
        <taxon>Anguininae</taxon>
        <taxon>Ditylenchus</taxon>
    </lineage>
</organism>
<keyword evidence="1" id="KW-0853">WD repeat</keyword>
<dbReference type="GO" id="GO:0030687">
    <property type="term" value="C:preribosome, large subunit precursor"/>
    <property type="evidence" value="ECO:0007669"/>
    <property type="project" value="TreeGrafter"/>
</dbReference>
<dbReference type="InterPro" id="IPR036322">
    <property type="entry name" value="WD40_repeat_dom_sf"/>
</dbReference>
<dbReference type="CDD" id="cd22857">
    <property type="entry name" value="WDR74"/>
    <property type="match status" value="1"/>
</dbReference>
<comment type="caution">
    <text evidence="2">The sequence shown here is derived from an EMBL/GenBank/DDBJ whole genome shotgun (WGS) entry which is preliminary data.</text>
</comment>
<reference evidence="2" key="1">
    <citation type="submission" date="2022-01" db="EMBL/GenBank/DDBJ databases">
        <title>Genome Sequence Resource for Two Populations of Ditylenchus destructor, the Migratory Endoparasitic Phytonematode.</title>
        <authorList>
            <person name="Zhang H."/>
            <person name="Lin R."/>
            <person name="Xie B."/>
        </authorList>
    </citation>
    <scope>NUCLEOTIDE SEQUENCE</scope>
    <source>
        <strain evidence="2">BazhouSP</strain>
    </source>
</reference>